<evidence type="ECO:0000256" key="2">
    <source>
        <dbReference type="ARBA" id="ARBA00009430"/>
    </source>
</evidence>
<dbReference type="Gramene" id="Pp3c8_24340V3.1">
    <property type="protein sequence ID" value="Pp3c8_24340V3.1"/>
    <property type="gene ID" value="Pp3c8_24340"/>
</dbReference>
<dbReference type="InterPro" id="IPR009668">
    <property type="entry name" value="RNA_pol-assoc_fac_A49-like"/>
</dbReference>
<dbReference type="EMBL" id="ABEU02000008">
    <property type="protein sequence ID" value="PNR50112.1"/>
    <property type="molecule type" value="Genomic_DNA"/>
</dbReference>
<evidence type="ECO:0000313" key="9">
    <source>
        <dbReference type="Proteomes" id="UP000006727"/>
    </source>
</evidence>
<dbReference type="GO" id="GO:0005736">
    <property type="term" value="C:RNA polymerase I complex"/>
    <property type="evidence" value="ECO:0000318"/>
    <property type="project" value="GO_Central"/>
</dbReference>
<keyword evidence="4" id="KW-0804">Transcription</keyword>
<dbReference type="GO" id="GO:0001188">
    <property type="term" value="P:RNA polymerase I preinitiation complex assembly"/>
    <property type="evidence" value="ECO:0000318"/>
    <property type="project" value="GO_Central"/>
</dbReference>
<evidence type="ECO:0000256" key="3">
    <source>
        <dbReference type="ARBA" id="ARBA00022478"/>
    </source>
</evidence>
<evidence type="ECO:0000256" key="6">
    <source>
        <dbReference type="SAM" id="MobiDB-lite"/>
    </source>
</evidence>
<accession>A0A2K1K8L5</accession>
<dbReference type="OMA" id="DVYPFDE"/>
<keyword evidence="9" id="KW-1185">Reference proteome</keyword>
<dbReference type="Pfam" id="PF06870">
    <property type="entry name" value="RNA_pol_I_A49"/>
    <property type="match status" value="1"/>
</dbReference>
<dbReference type="EnsemblPlants" id="Pp3c8_24340V3.1">
    <property type="protein sequence ID" value="Pp3c8_24340V3.1"/>
    <property type="gene ID" value="Pp3c8_24340"/>
</dbReference>
<comment type="subcellular location">
    <subcellularLocation>
        <location evidence="1">Nucleus</location>
        <location evidence="1">Nucleolus</location>
    </subcellularLocation>
</comment>
<feature type="region of interest" description="Disordered" evidence="6">
    <location>
        <begin position="1"/>
        <end position="26"/>
    </location>
</feature>
<comment type="similarity">
    <text evidence="2">Belongs to the eukaryotic RPA49/POLR1E RNA polymerase subunit family.</text>
</comment>
<dbReference type="GO" id="GO:0003677">
    <property type="term" value="F:DNA binding"/>
    <property type="evidence" value="ECO:0007669"/>
    <property type="project" value="InterPro"/>
</dbReference>
<evidence type="ECO:0000256" key="5">
    <source>
        <dbReference type="ARBA" id="ARBA00023242"/>
    </source>
</evidence>
<evidence type="ECO:0000256" key="4">
    <source>
        <dbReference type="ARBA" id="ARBA00023163"/>
    </source>
</evidence>
<keyword evidence="3" id="KW-0240">DNA-directed RNA polymerase</keyword>
<dbReference type="AlphaFoldDB" id="A0A2K1K8L5"/>
<feature type="compositionally biased region" description="Basic residues" evidence="6">
    <location>
        <begin position="9"/>
        <end position="20"/>
    </location>
</feature>
<keyword evidence="5" id="KW-0539">Nucleus</keyword>
<protein>
    <recommendedName>
        <fullName evidence="10">DNA-directed RNA polymerase I subunit rpa49</fullName>
    </recommendedName>
</protein>
<reference evidence="8" key="3">
    <citation type="submission" date="2020-12" db="UniProtKB">
        <authorList>
            <consortium name="EnsemblPlants"/>
        </authorList>
    </citation>
    <scope>IDENTIFICATION</scope>
</reference>
<reference evidence="7 9" key="1">
    <citation type="journal article" date="2008" name="Science">
        <title>The Physcomitrella genome reveals evolutionary insights into the conquest of land by plants.</title>
        <authorList>
            <person name="Rensing S."/>
            <person name="Lang D."/>
            <person name="Zimmer A."/>
            <person name="Terry A."/>
            <person name="Salamov A."/>
            <person name="Shapiro H."/>
            <person name="Nishiyama T."/>
            <person name="Perroud P.-F."/>
            <person name="Lindquist E."/>
            <person name="Kamisugi Y."/>
            <person name="Tanahashi T."/>
            <person name="Sakakibara K."/>
            <person name="Fujita T."/>
            <person name="Oishi K."/>
            <person name="Shin-I T."/>
            <person name="Kuroki Y."/>
            <person name="Toyoda A."/>
            <person name="Suzuki Y."/>
            <person name="Hashimoto A."/>
            <person name="Yamaguchi K."/>
            <person name="Sugano A."/>
            <person name="Kohara Y."/>
            <person name="Fujiyama A."/>
            <person name="Anterola A."/>
            <person name="Aoki S."/>
            <person name="Ashton N."/>
            <person name="Barbazuk W.B."/>
            <person name="Barker E."/>
            <person name="Bennetzen J."/>
            <person name="Bezanilla M."/>
            <person name="Blankenship R."/>
            <person name="Cho S.H."/>
            <person name="Dutcher S."/>
            <person name="Estelle M."/>
            <person name="Fawcett J.A."/>
            <person name="Gundlach H."/>
            <person name="Hanada K."/>
            <person name="Heyl A."/>
            <person name="Hicks K.A."/>
            <person name="Hugh J."/>
            <person name="Lohr M."/>
            <person name="Mayer K."/>
            <person name="Melkozernov A."/>
            <person name="Murata T."/>
            <person name="Nelson D."/>
            <person name="Pils B."/>
            <person name="Prigge M."/>
            <person name="Reiss B."/>
            <person name="Renner T."/>
            <person name="Rombauts S."/>
            <person name="Rushton P."/>
            <person name="Sanderfoot A."/>
            <person name="Schween G."/>
            <person name="Shiu S.-H."/>
            <person name="Stueber K."/>
            <person name="Theodoulou F.L."/>
            <person name="Tu H."/>
            <person name="Van de Peer Y."/>
            <person name="Verrier P.J."/>
            <person name="Waters E."/>
            <person name="Wood A."/>
            <person name="Yang L."/>
            <person name="Cove D."/>
            <person name="Cuming A."/>
            <person name="Hasebe M."/>
            <person name="Lucas S."/>
            <person name="Mishler D.B."/>
            <person name="Reski R."/>
            <person name="Grigoriev I."/>
            <person name="Quatrano R.S."/>
            <person name="Boore J.L."/>
        </authorList>
    </citation>
    <scope>NUCLEOTIDE SEQUENCE [LARGE SCALE GENOMIC DNA]</scope>
    <source>
        <strain evidence="8 9">cv. Gransden 2004</strain>
    </source>
</reference>
<evidence type="ECO:0000256" key="1">
    <source>
        <dbReference type="ARBA" id="ARBA00004604"/>
    </source>
</evidence>
<dbReference type="Proteomes" id="UP000006727">
    <property type="component" value="Chromosome 8"/>
</dbReference>
<dbReference type="PANTHER" id="PTHR14440">
    <property type="entry name" value="DNA-DIRECTED RNA POLYMERASE I SUBUNIT RPA49"/>
    <property type="match status" value="1"/>
</dbReference>
<organism evidence="7">
    <name type="scientific">Physcomitrium patens</name>
    <name type="common">Spreading-leaved earth moss</name>
    <name type="synonym">Physcomitrella patens</name>
    <dbReference type="NCBI Taxonomy" id="3218"/>
    <lineage>
        <taxon>Eukaryota</taxon>
        <taxon>Viridiplantae</taxon>
        <taxon>Streptophyta</taxon>
        <taxon>Embryophyta</taxon>
        <taxon>Bryophyta</taxon>
        <taxon>Bryophytina</taxon>
        <taxon>Bryopsida</taxon>
        <taxon>Funariidae</taxon>
        <taxon>Funariales</taxon>
        <taxon>Funariaceae</taxon>
        <taxon>Physcomitrium</taxon>
    </lineage>
</organism>
<gene>
    <name evidence="8" type="primary">LOC112285322</name>
    <name evidence="7" type="ORF">PHYPA_012009</name>
</gene>
<dbReference type="EnsemblPlants" id="Pp3c8_24340V3.2">
    <property type="protein sequence ID" value="Pp3c8_24340V3.2"/>
    <property type="gene ID" value="Pp3c8_24340"/>
</dbReference>
<evidence type="ECO:0008006" key="10">
    <source>
        <dbReference type="Google" id="ProtNLM"/>
    </source>
</evidence>
<name>A0A2K1K8L5_PHYPA</name>
<dbReference type="KEGG" id="ppp:112285322"/>
<dbReference type="Gramene" id="Pp3c8_24340V3.2">
    <property type="protein sequence ID" value="Pp3c8_24340V3.2"/>
    <property type="gene ID" value="Pp3c8_24340"/>
</dbReference>
<reference evidence="7 9" key="2">
    <citation type="journal article" date="2018" name="Plant J.">
        <title>The Physcomitrella patens chromosome-scale assembly reveals moss genome structure and evolution.</title>
        <authorList>
            <person name="Lang D."/>
            <person name="Ullrich K.K."/>
            <person name="Murat F."/>
            <person name="Fuchs J."/>
            <person name="Jenkins J."/>
            <person name="Haas F.B."/>
            <person name="Piednoel M."/>
            <person name="Gundlach H."/>
            <person name="Van Bel M."/>
            <person name="Meyberg R."/>
            <person name="Vives C."/>
            <person name="Morata J."/>
            <person name="Symeonidi A."/>
            <person name="Hiss M."/>
            <person name="Muchero W."/>
            <person name="Kamisugi Y."/>
            <person name="Saleh O."/>
            <person name="Blanc G."/>
            <person name="Decker E.L."/>
            <person name="van Gessel N."/>
            <person name="Grimwood J."/>
            <person name="Hayes R.D."/>
            <person name="Graham S.W."/>
            <person name="Gunter L.E."/>
            <person name="McDaniel S.F."/>
            <person name="Hoernstein S.N.W."/>
            <person name="Larsson A."/>
            <person name="Li F.W."/>
            <person name="Perroud P.F."/>
            <person name="Phillips J."/>
            <person name="Ranjan P."/>
            <person name="Rokshar D.S."/>
            <person name="Rothfels C.J."/>
            <person name="Schneider L."/>
            <person name="Shu S."/>
            <person name="Stevenson D.W."/>
            <person name="Thummler F."/>
            <person name="Tillich M."/>
            <person name="Villarreal Aguilar J.C."/>
            <person name="Widiez T."/>
            <person name="Wong G.K."/>
            <person name="Wymore A."/>
            <person name="Zhang Y."/>
            <person name="Zimmer A.D."/>
            <person name="Quatrano R.S."/>
            <person name="Mayer K.F.X."/>
            <person name="Goodstein D."/>
            <person name="Casacuberta J.M."/>
            <person name="Vandepoele K."/>
            <person name="Reski R."/>
            <person name="Cuming A.C."/>
            <person name="Tuskan G.A."/>
            <person name="Maumus F."/>
            <person name="Salse J."/>
            <person name="Schmutz J."/>
            <person name="Rensing S.A."/>
        </authorList>
    </citation>
    <scope>NUCLEOTIDE SEQUENCE [LARGE SCALE GENOMIC DNA]</scope>
    <source>
        <strain evidence="8 9">cv. Gransden 2004</strain>
    </source>
</reference>
<dbReference type="RefSeq" id="XP_024381796.1">
    <property type="nucleotide sequence ID" value="XM_024526028.2"/>
</dbReference>
<sequence length="467" mass="52803">MDSTSSDQHHHHHKKKKKSASKVVEQDVRMDYVPSKEGRARPFVAYFPTGFDPLGEADHGDAAAALSSVKVYQGVDKLKAKQTQLVASTHGQVDFVGLNYAGEAAAWQPCSYALGVYDKEKGTLQLVPLAGEKILRMEPRVRGMSYEWTDEEERVEDTREQSLLKRRMLVETFGSQKSKMRAQRMERGIVKEDALGDTEDMESLFQEAGENEALLTNEQALQQANLSVVRNVPPHDVSANTPEGAYPLDKLIPAEEWENLDTRELKTAAKKAKDEELLRQQKYPNFVLSRLRRIRVEGDKEGNDRRAKILVYLRHLFTFHATPHYAVRKAASDPGRFSQETGIPGIIVSSFLERFAGESTTDSLNKSEIRIQSKQHKDLLTSYCLILGLAVDDFQADPYDMALELKQTVNTIRPYYRELGCKFEARSINERRELGDPDSAQGKWRVTLPVPLKFPEIVTAKGKGPRR</sequence>
<proteinExistence type="inferred from homology"/>
<dbReference type="FunCoup" id="A0A2K1K8L5">
    <property type="interactions" value="2427"/>
</dbReference>
<dbReference type="GeneID" id="112285322"/>
<dbReference type="STRING" id="3218.A0A2K1K8L5"/>
<dbReference type="OrthoDB" id="532500at2759"/>
<evidence type="ECO:0000313" key="8">
    <source>
        <dbReference type="EnsemblPlants" id="Pp3c8_24340V3.1"/>
    </source>
</evidence>
<evidence type="ECO:0000313" key="7">
    <source>
        <dbReference type="EMBL" id="PNR50112.1"/>
    </source>
</evidence>
<dbReference type="PaxDb" id="3218-PP1S221_55V6.1"/>
<dbReference type="GO" id="GO:0006362">
    <property type="term" value="P:transcription elongation by RNA polymerase I"/>
    <property type="evidence" value="ECO:0000318"/>
    <property type="project" value="GO_Central"/>
</dbReference>